<dbReference type="PANTHER" id="PTHR43553:SF24">
    <property type="entry name" value="ENERGY-COUPLING FACTOR TRANSPORTER ATP-BINDING PROTEIN ECFA1"/>
    <property type="match status" value="1"/>
</dbReference>
<evidence type="ECO:0000256" key="3">
    <source>
        <dbReference type="ARBA" id="ARBA00022475"/>
    </source>
</evidence>
<reference evidence="8" key="1">
    <citation type="submission" date="2010-12" db="EMBL/GenBank/DDBJ databases">
        <title>Complete sequence of Variovorax paradoxus EPS.</title>
        <authorList>
            <consortium name="US DOE Joint Genome Institute"/>
            <person name="Lucas S."/>
            <person name="Copeland A."/>
            <person name="Lapidus A."/>
            <person name="Cheng J.-F."/>
            <person name="Goodwin L."/>
            <person name="Pitluck S."/>
            <person name="Teshima H."/>
            <person name="Detter J.C."/>
            <person name="Han C."/>
            <person name="Tapia R."/>
            <person name="Land M."/>
            <person name="Hauser L."/>
            <person name="Kyrpides N."/>
            <person name="Ivanova N."/>
            <person name="Ovchinnikova G."/>
            <person name="Orwin P."/>
            <person name="Han J.-I.G."/>
            <person name="Woyke T."/>
        </authorList>
    </citation>
    <scope>NUCLEOTIDE SEQUENCE [LARGE SCALE GENOMIC DNA]</scope>
    <source>
        <strain evidence="8">EPS</strain>
    </source>
</reference>
<dbReference type="Pfam" id="PF00005">
    <property type="entry name" value="ABC_tran"/>
    <property type="match status" value="1"/>
</dbReference>
<dbReference type="EMBL" id="CP002417">
    <property type="protein sequence ID" value="ADU34625.1"/>
    <property type="molecule type" value="Genomic_DNA"/>
</dbReference>
<evidence type="ECO:0000259" key="6">
    <source>
        <dbReference type="PROSITE" id="PS50893"/>
    </source>
</evidence>
<evidence type="ECO:0000256" key="2">
    <source>
        <dbReference type="ARBA" id="ARBA00022448"/>
    </source>
</evidence>
<evidence type="ECO:0000256" key="4">
    <source>
        <dbReference type="ARBA" id="ARBA00022741"/>
    </source>
</evidence>
<keyword evidence="2" id="KW-0813">Transport</keyword>
<reference evidence="7 8" key="2">
    <citation type="journal article" date="2013" name="Genome Announc.">
        <title>Genome of the Root-Associated Plant Growth-Promoting Bacterium Variovorax paradoxus Strain EPS.</title>
        <authorList>
            <person name="Han J.I."/>
            <person name="Spain J.C."/>
            <person name="Leadbetter J.R."/>
            <person name="Ovchinnikova G."/>
            <person name="Goodwin L.A."/>
            <person name="Han C.S."/>
            <person name="Woyke T."/>
            <person name="Davenport K.W."/>
            <person name="Orwin P.M."/>
        </authorList>
    </citation>
    <scope>NUCLEOTIDE SEQUENCE [LARGE SCALE GENOMIC DNA]</scope>
    <source>
        <strain evidence="7 8">EPS</strain>
    </source>
</reference>
<dbReference type="GO" id="GO:0042626">
    <property type="term" value="F:ATPase-coupled transmembrane transporter activity"/>
    <property type="evidence" value="ECO:0007669"/>
    <property type="project" value="TreeGrafter"/>
</dbReference>
<dbReference type="KEGG" id="vpe:Varpa_0403"/>
<dbReference type="GO" id="GO:0043190">
    <property type="term" value="C:ATP-binding cassette (ABC) transporter complex"/>
    <property type="evidence" value="ECO:0007669"/>
    <property type="project" value="TreeGrafter"/>
</dbReference>
<keyword evidence="3" id="KW-0472">Membrane</keyword>
<evidence type="ECO:0000256" key="5">
    <source>
        <dbReference type="ARBA" id="ARBA00022840"/>
    </source>
</evidence>
<keyword evidence="4" id="KW-0547">Nucleotide-binding</keyword>
<dbReference type="InterPro" id="IPR027417">
    <property type="entry name" value="P-loop_NTPase"/>
</dbReference>
<dbReference type="CDD" id="cd03225">
    <property type="entry name" value="ABC_cobalt_CbiO_domain1"/>
    <property type="match status" value="1"/>
</dbReference>
<dbReference type="PANTHER" id="PTHR43553">
    <property type="entry name" value="HEAVY METAL TRANSPORTER"/>
    <property type="match status" value="1"/>
</dbReference>
<dbReference type="HOGENOM" id="CLU_000604_1_22_4"/>
<dbReference type="Proteomes" id="UP000008917">
    <property type="component" value="Chromosome"/>
</dbReference>
<keyword evidence="3" id="KW-1003">Cell membrane</keyword>
<dbReference type="Gene3D" id="3.40.50.300">
    <property type="entry name" value="P-loop containing nucleotide triphosphate hydrolases"/>
    <property type="match status" value="1"/>
</dbReference>
<dbReference type="PROSITE" id="PS50893">
    <property type="entry name" value="ABC_TRANSPORTER_2"/>
    <property type="match status" value="1"/>
</dbReference>
<name>E6V3D5_VARPE</name>
<feature type="domain" description="ABC transporter" evidence="6">
    <location>
        <begin position="22"/>
        <end position="251"/>
    </location>
</feature>
<dbReference type="SUPFAM" id="SSF52540">
    <property type="entry name" value="P-loop containing nucleoside triphosphate hydrolases"/>
    <property type="match status" value="1"/>
</dbReference>
<protein>
    <submittedName>
        <fullName evidence="7">ABC transporter related protein</fullName>
    </submittedName>
</protein>
<evidence type="ECO:0000256" key="1">
    <source>
        <dbReference type="ARBA" id="ARBA00005417"/>
    </source>
</evidence>
<gene>
    <name evidence="7" type="ordered locus">Varpa_0403</name>
</gene>
<proteinExistence type="inferred from homology"/>
<accession>E6V3D5</accession>
<dbReference type="GO" id="GO:0016887">
    <property type="term" value="F:ATP hydrolysis activity"/>
    <property type="evidence" value="ECO:0007669"/>
    <property type="project" value="InterPro"/>
</dbReference>
<dbReference type="GO" id="GO:0005524">
    <property type="term" value="F:ATP binding"/>
    <property type="evidence" value="ECO:0007669"/>
    <property type="project" value="UniProtKB-KW"/>
</dbReference>
<dbReference type="InterPro" id="IPR050095">
    <property type="entry name" value="ECF_ABC_transporter_ATP-bd"/>
</dbReference>
<dbReference type="InterPro" id="IPR003593">
    <property type="entry name" value="AAA+_ATPase"/>
</dbReference>
<keyword evidence="5" id="KW-0067">ATP-binding</keyword>
<dbReference type="InterPro" id="IPR003439">
    <property type="entry name" value="ABC_transporter-like_ATP-bd"/>
</dbReference>
<dbReference type="AlphaFoldDB" id="E6V3D5"/>
<evidence type="ECO:0000313" key="8">
    <source>
        <dbReference type="Proteomes" id="UP000008917"/>
    </source>
</evidence>
<dbReference type="STRING" id="595537.Varpa_0403"/>
<sequence length="259" mass="28514">MGYSGDPLPQPTPTDPLVPYSIRLESVTLVRGEQRVFDELTLSLDEARIGLVGDNGAGKSSLFRLISGLDQPQQGRVVVHGCDTQGTQADRRQLSQHVGLMFQNPDDQIIFPTVAEELAFSLTARGETRQAARERAREFLAERGLAAWAGRAIGELSQGQRQQVCLLALQIGQPATLLLDEPFASLDLLSQARLAAQLEATGQQIVVSTHLLEHVYDFERVLWLEQGRVRADGPGREVCEAYAENVRQRAEAERGPRHA</sequence>
<dbReference type="eggNOG" id="COG1122">
    <property type="taxonomic scope" value="Bacteria"/>
</dbReference>
<dbReference type="SMART" id="SM00382">
    <property type="entry name" value="AAA"/>
    <property type="match status" value="1"/>
</dbReference>
<dbReference type="InterPro" id="IPR015856">
    <property type="entry name" value="ABC_transpr_CbiO/EcfA_su"/>
</dbReference>
<evidence type="ECO:0000313" key="7">
    <source>
        <dbReference type="EMBL" id="ADU34625.1"/>
    </source>
</evidence>
<organism evidence="7 8">
    <name type="scientific">Variovorax paradoxus (strain EPS)</name>
    <dbReference type="NCBI Taxonomy" id="595537"/>
    <lineage>
        <taxon>Bacteria</taxon>
        <taxon>Pseudomonadati</taxon>
        <taxon>Pseudomonadota</taxon>
        <taxon>Betaproteobacteria</taxon>
        <taxon>Burkholderiales</taxon>
        <taxon>Comamonadaceae</taxon>
        <taxon>Variovorax</taxon>
    </lineage>
</organism>
<comment type="similarity">
    <text evidence="1">Belongs to the ABC transporter superfamily.</text>
</comment>